<feature type="compositionally biased region" description="Basic and acidic residues" evidence="1">
    <location>
        <begin position="300"/>
        <end position="320"/>
    </location>
</feature>
<evidence type="ECO:0000313" key="3">
    <source>
        <dbReference type="Proteomes" id="UP000266272"/>
    </source>
</evidence>
<keyword evidence="3" id="KW-1185">Reference proteome</keyword>
<sequence length="521" mass="59674">MANVSASQTRDNTLLQDDDPTQRVDPRCSKHEHICECIENDYICDGADSGNDRKLIPSHSDEEPEEPIQIHASCDDNTIAWEDGNNKPQTVDGICLKVDIDTLTSKALFKLSCWIWVKGKGKNKGQIKRGKIKAGNKQSIYLFIHPEDIRAITLEVKNDVPSLHFFMIRSPYLVIPSDRILECKNSTQPLLHSMKSLAKTDDFTIHLNVSNISDLTWKHLQHIALIFSATSINRPSIDDRRANLQTLYGGTGGNIFDVCIVCNEEEDGQLPPYEISTPCQIPYEREREHEPKRTYKRKREHENSDTESERSPATHNDNHRTKGSHIPSDDLKDVKEAPISRVEDHLKNDMIKLFLDGMENRLKNDLQSFLGGMENRLRSDFKNIVECTENRLRNDFKDVVDCTENRLKNEFKNILDERVEELENTLIDELRAARSRSHSRTTDIEREVDRAVDNIRTECIGTIDAEFKYIKYGMEEVTKGLEQAEEKTKDIIGLLDEAGGSVEKRIGRYLNGIRLQVMVDE</sequence>
<gene>
    <name evidence="2" type="ORF">TARUN_395</name>
</gene>
<proteinExistence type="predicted"/>
<reference evidence="2 3" key="1">
    <citation type="journal article" date="2018" name="PLoS Pathog.">
        <title>Evolution of structural diversity of trichothecenes, a family of toxins produced by plant pathogenic and entomopathogenic fungi.</title>
        <authorList>
            <person name="Proctor R.H."/>
            <person name="McCormick S.P."/>
            <person name="Kim H.S."/>
            <person name="Cardoza R.E."/>
            <person name="Stanley A.M."/>
            <person name="Lindo L."/>
            <person name="Kelly A."/>
            <person name="Brown D.W."/>
            <person name="Lee T."/>
            <person name="Vaughan M.M."/>
            <person name="Alexander N.J."/>
            <person name="Busman M."/>
            <person name="Gutierrez S."/>
        </authorList>
    </citation>
    <scope>NUCLEOTIDE SEQUENCE [LARGE SCALE GENOMIC DNA]</scope>
    <source>
        <strain evidence="2 3">IBT 40837</strain>
    </source>
</reference>
<feature type="region of interest" description="Disordered" evidence="1">
    <location>
        <begin position="271"/>
        <end position="335"/>
    </location>
</feature>
<feature type="compositionally biased region" description="Basic and acidic residues" evidence="1">
    <location>
        <begin position="283"/>
        <end position="293"/>
    </location>
</feature>
<evidence type="ECO:0000313" key="2">
    <source>
        <dbReference type="EMBL" id="RFU81804.1"/>
    </source>
</evidence>
<organism evidence="2 3">
    <name type="scientific">Trichoderma arundinaceum</name>
    <dbReference type="NCBI Taxonomy" id="490622"/>
    <lineage>
        <taxon>Eukaryota</taxon>
        <taxon>Fungi</taxon>
        <taxon>Dikarya</taxon>
        <taxon>Ascomycota</taxon>
        <taxon>Pezizomycotina</taxon>
        <taxon>Sordariomycetes</taxon>
        <taxon>Hypocreomycetidae</taxon>
        <taxon>Hypocreales</taxon>
        <taxon>Hypocreaceae</taxon>
        <taxon>Trichoderma</taxon>
    </lineage>
</organism>
<dbReference type="Proteomes" id="UP000266272">
    <property type="component" value="Unassembled WGS sequence"/>
</dbReference>
<protein>
    <submittedName>
        <fullName evidence="2">Uncharacterized protein</fullName>
    </submittedName>
</protein>
<feature type="compositionally biased region" description="Polar residues" evidence="1">
    <location>
        <begin position="1"/>
        <end position="15"/>
    </location>
</feature>
<dbReference type="AlphaFoldDB" id="A0A395P0G4"/>
<feature type="region of interest" description="Disordered" evidence="1">
    <location>
        <begin position="1"/>
        <end position="25"/>
    </location>
</feature>
<comment type="caution">
    <text evidence="2">The sequence shown here is derived from an EMBL/GenBank/DDBJ whole genome shotgun (WGS) entry which is preliminary data.</text>
</comment>
<accession>A0A395P0G4</accession>
<dbReference type="OrthoDB" id="47007at2759"/>
<evidence type="ECO:0000256" key="1">
    <source>
        <dbReference type="SAM" id="MobiDB-lite"/>
    </source>
</evidence>
<dbReference type="EMBL" id="PXOA01000026">
    <property type="protein sequence ID" value="RFU81804.1"/>
    <property type="molecule type" value="Genomic_DNA"/>
</dbReference>
<name>A0A395P0G4_TRIAR</name>